<reference evidence="3" key="1">
    <citation type="journal article" date="2014" name="Genome Announc.">
        <title>Genome sequence of the pathogenic fungus Sporothrix schenckii (ATCC 58251).</title>
        <authorList>
            <person name="Cuomo C.A."/>
            <person name="Rodriguez-Del Valle N."/>
            <person name="Perez-Sanchez L."/>
            <person name="Abouelleil A."/>
            <person name="Goldberg J."/>
            <person name="Young S."/>
            <person name="Zeng Q."/>
            <person name="Birren B.W."/>
        </authorList>
    </citation>
    <scope>NUCLEOTIDE SEQUENCE [LARGE SCALE GENOMIC DNA]</scope>
    <source>
        <strain evidence="3">ATCC 58251 / de Perez 2211183</strain>
    </source>
</reference>
<feature type="region of interest" description="Disordered" evidence="1">
    <location>
        <begin position="1"/>
        <end position="107"/>
    </location>
</feature>
<dbReference type="OrthoDB" id="5374569at2759"/>
<dbReference type="Proteomes" id="UP000018087">
    <property type="component" value="Unassembled WGS sequence"/>
</dbReference>
<protein>
    <submittedName>
        <fullName evidence="2">Uncharacterized protein</fullName>
    </submittedName>
</protein>
<dbReference type="eggNOG" id="ENOG502SCKR">
    <property type="taxonomic scope" value="Eukaryota"/>
</dbReference>
<feature type="compositionally biased region" description="Basic and acidic residues" evidence="1">
    <location>
        <begin position="315"/>
        <end position="325"/>
    </location>
</feature>
<gene>
    <name evidence="2" type="ORF">HMPREF1624_02927</name>
</gene>
<dbReference type="HOGENOM" id="CLU_683646_0_0_1"/>
<feature type="region of interest" description="Disordered" evidence="1">
    <location>
        <begin position="249"/>
        <end position="412"/>
    </location>
</feature>
<feature type="compositionally biased region" description="Low complexity" evidence="1">
    <location>
        <begin position="147"/>
        <end position="162"/>
    </location>
</feature>
<evidence type="ECO:0000313" key="3">
    <source>
        <dbReference type="Proteomes" id="UP000018087"/>
    </source>
</evidence>
<feature type="compositionally biased region" description="Pro residues" evidence="1">
    <location>
        <begin position="89"/>
        <end position="98"/>
    </location>
</feature>
<dbReference type="AlphaFoldDB" id="U7Q3S9"/>
<feature type="region of interest" description="Disordered" evidence="1">
    <location>
        <begin position="138"/>
        <end position="165"/>
    </location>
</feature>
<dbReference type="EMBL" id="KI440843">
    <property type="protein sequence ID" value="ERT01675.1"/>
    <property type="molecule type" value="Genomic_DNA"/>
</dbReference>
<accession>U7Q3S9</accession>
<dbReference type="STRING" id="1391915.U7Q3S9"/>
<feature type="compositionally biased region" description="Basic and acidic residues" evidence="1">
    <location>
        <begin position="333"/>
        <end position="343"/>
    </location>
</feature>
<feature type="compositionally biased region" description="Basic and acidic residues" evidence="1">
    <location>
        <begin position="51"/>
        <end position="61"/>
    </location>
</feature>
<feature type="region of interest" description="Disordered" evidence="1">
    <location>
        <begin position="199"/>
        <end position="224"/>
    </location>
</feature>
<sequence length="412" mass="44666">MARKLPWARQGANVQPRPQPQRPAAHRRSFSPSASSRLGRRKDDNDDDDDNNSHNDGDTRRASKKAKSSSSKGRAHASQNQQTARTPSTSPPPAPPPESFMVDGMDHDDRYRMVEDELLAVAQTFTAHLHAAAYQRLKRRAQQTNGPTAAATASRSLARPTAMTGVSAAARDRVARRTAAAKQRAKQAAAVRSVGLVQHAGGAGGDNDDDDNVNDTDNTPWAGTALHDLMESDPRKSRPALVSLASVAGNRPSAVVPGSGIGGGEVDDDDDDDDDLDGPPVQQKTTARPLTSSPHVPPRSPRQPVAATPGQNRIAGRDGPPDKRSVSFAPDVQARDVQARHETEGDDEDEEDDDPADLDDIDDLDDAGDLMQTLRKRRAQEKADRLLERKRRREHKRDEQDKGPLDTIPSFL</sequence>
<feature type="compositionally biased region" description="Acidic residues" evidence="1">
    <location>
        <begin position="344"/>
        <end position="368"/>
    </location>
</feature>
<feature type="compositionally biased region" description="Acidic residues" evidence="1">
    <location>
        <begin position="265"/>
        <end position="277"/>
    </location>
</feature>
<name>U7Q3S9_SPOS1</name>
<keyword evidence="3" id="KW-1185">Reference proteome</keyword>
<feature type="compositionally biased region" description="Polar residues" evidence="1">
    <location>
        <begin position="282"/>
        <end position="294"/>
    </location>
</feature>
<evidence type="ECO:0000256" key="1">
    <source>
        <dbReference type="SAM" id="MobiDB-lite"/>
    </source>
</evidence>
<proteinExistence type="predicted"/>
<evidence type="ECO:0000313" key="2">
    <source>
        <dbReference type="EMBL" id="ERT01675.1"/>
    </source>
</evidence>
<organism evidence="2 3">
    <name type="scientific">Sporothrix schenckii (strain ATCC 58251 / de Perez 2211183)</name>
    <name type="common">Rose-picker's disease fungus</name>
    <dbReference type="NCBI Taxonomy" id="1391915"/>
    <lineage>
        <taxon>Eukaryota</taxon>
        <taxon>Fungi</taxon>
        <taxon>Dikarya</taxon>
        <taxon>Ascomycota</taxon>
        <taxon>Pezizomycotina</taxon>
        <taxon>Sordariomycetes</taxon>
        <taxon>Sordariomycetidae</taxon>
        <taxon>Ophiostomatales</taxon>
        <taxon>Ophiostomataceae</taxon>
        <taxon>Sporothrix</taxon>
    </lineage>
</organism>
<feature type="compositionally biased region" description="Low complexity" evidence="1">
    <location>
        <begin position="68"/>
        <end position="88"/>
    </location>
</feature>